<gene>
    <name evidence="3" type="ORF">SteCoe_33614</name>
</gene>
<sequence>MGCANSKEFSHVFEIKDECTRLMQENLNSLTVIEYLLLENSRQSLALRLISLKKRLEEYYKILSKYRNFWISKAKKEVESTPESTILAECEQELNKERHQLNKTKKTLLKVINNLKENWNDNYSTVEDLKDSIENNPEILHKSTMYYENYYTESKDYIKNKANEIGGKLKNDDLDIYESIKAITIDLYKTPETRVYYTPDIKPIEKRKAHKPSSGPVKDDTIQELKSFEETTNRITVIEKEGESNEIKNITQESDSEIISSGLESFEDEEELRERLSYTQK</sequence>
<dbReference type="Proteomes" id="UP000187209">
    <property type="component" value="Unassembled WGS sequence"/>
</dbReference>
<accession>A0A1R2AWP7</accession>
<proteinExistence type="predicted"/>
<evidence type="ECO:0000256" key="2">
    <source>
        <dbReference type="SAM" id="MobiDB-lite"/>
    </source>
</evidence>
<dbReference type="AlphaFoldDB" id="A0A1R2AWP7"/>
<protein>
    <submittedName>
        <fullName evidence="3">Uncharacterized protein</fullName>
    </submittedName>
</protein>
<organism evidence="3 4">
    <name type="scientific">Stentor coeruleus</name>
    <dbReference type="NCBI Taxonomy" id="5963"/>
    <lineage>
        <taxon>Eukaryota</taxon>
        <taxon>Sar</taxon>
        <taxon>Alveolata</taxon>
        <taxon>Ciliophora</taxon>
        <taxon>Postciliodesmatophora</taxon>
        <taxon>Heterotrichea</taxon>
        <taxon>Heterotrichida</taxon>
        <taxon>Stentoridae</taxon>
        <taxon>Stentor</taxon>
    </lineage>
</organism>
<evidence type="ECO:0000313" key="4">
    <source>
        <dbReference type="Proteomes" id="UP000187209"/>
    </source>
</evidence>
<keyword evidence="1" id="KW-0175">Coiled coil</keyword>
<dbReference type="EMBL" id="MPUH01001276">
    <property type="protein sequence ID" value="OMJ68820.1"/>
    <property type="molecule type" value="Genomic_DNA"/>
</dbReference>
<feature type="region of interest" description="Disordered" evidence="2">
    <location>
        <begin position="242"/>
        <end position="281"/>
    </location>
</feature>
<keyword evidence="4" id="KW-1185">Reference proteome</keyword>
<feature type="compositionally biased region" description="Basic and acidic residues" evidence="2">
    <location>
        <begin position="272"/>
        <end position="281"/>
    </location>
</feature>
<evidence type="ECO:0000256" key="1">
    <source>
        <dbReference type="SAM" id="Coils"/>
    </source>
</evidence>
<feature type="compositionally biased region" description="Polar residues" evidence="2">
    <location>
        <begin position="247"/>
        <end position="259"/>
    </location>
</feature>
<comment type="caution">
    <text evidence="3">The sequence shown here is derived from an EMBL/GenBank/DDBJ whole genome shotgun (WGS) entry which is preliminary data.</text>
</comment>
<name>A0A1R2AWP7_9CILI</name>
<reference evidence="3 4" key="1">
    <citation type="submission" date="2016-11" db="EMBL/GenBank/DDBJ databases">
        <title>The macronuclear genome of Stentor coeruleus: a giant cell with tiny introns.</title>
        <authorList>
            <person name="Slabodnick M."/>
            <person name="Ruby J.G."/>
            <person name="Reiff S.B."/>
            <person name="Swart E.C."/>
            <person name="Gosai S."/>
            <person name="Prabakaran S."/>
            <person name="Witkowska E."/>
            <person name="Larue G.E."/>
            <person name="Fisher S."/>
            <person name="Freeman R.M."/>
            <person name="Gunawardena J."/>
            <person name="Chu W."/>
            <person name="Stover N.A."/>
            <person name="Gregory B.D."/>
            <person name="Nowacki M."/>
            <person name="Derisi J."/>
            <person name="Roy S.W."/>
            <person name="Marshall W.F."/>
            <person name="Sood P."/>
        </authorList>
    </citation>
    <scope>NUCLEOTIDE SEQUENCE [LARGE SCALE GENOMIC DNA]</scope>
    <source>
        <strain evidence="3">WM001</strain>
    </source>
</reference>
<feature type="coiled-coil region" evidence="1">
    <location>
        <begin position="87"/>
        <end position="136"/>
    </location>
</feature>
<evidence type="ECO:0000313" key="3">
    <source>
        <dbReference type="EMBL" id="OMJ68820.1"/>
    </source>
</evidence>